<keyword evidence="8" id="KW-0186">Copper</keyword>
<keyword evidence="10" id="KW-1015">Disulfide bond</keyword>
<dbReference type="AlphaFoldDB" id="A0A9P8V0J4"/>
<evidence type="ECO:0000313" key="19">
    <source>
        <dbReference type="EMBL" id="KAH6661555.1"/>
    </source>
</evidence>
<dbReference type="GO" id="GO:0030245">
    <property type="term" value="P:cellulose catabolic process"/>
    <property type="evidence" value="ECO:0007669"/>
    <property type="project" value="UniProtKB-KW"/>
</dbReference>
<name>A0A9P8V0J4_9PEZI</name>
<dbReference type="InterPro" id="IPR005103">
    <property type="entry name" value="AA9_LPMO"/>
</dbReference>
<keyword evidence="9" id="KW-0503">Monooxygenase</keyword>
<evidence type="ECO:0000256" key="3">
    <source>
        <dbReference type="ARBA" id="ARBA00022525"/>
    </source>
</evidence>
<dbReference type="PANTHER" id="PTHR33353">
    <property type="entry name" value="PUTATIVE (AFU_ORTHOLOGUE AFUA_1G12560)-RELATED"/>
    <property type="match status" value="1"/>
</dbReference>
<evidence type="ECO:0000256" key="14">
    <source>
        <dbReference type="ARBA" id="ARBA00045077"/>
    </source>
</evidence>
<keyword evidence="11" id="KW-0119">Carbohydrate metabolism</keyword>
<evidence type="ECO:0000256" key="13">
    <source>
        <dbReference type="ARBA" id="ARBA00044502"/>
    </source>
</evidence>
<evidence type="ECO:0000256" key="12">
    <source>
        <dbReference type="ARBA" id="ARBA00023326"/>
    </source>
</evidence>
<evidence type="ECO:0000256" key="10">
    <source>
        <dbReference type="ARBA" id="ARBA00023157"/>
    </source>
</evidence>
<dbReference type="OrthoDB" id="5271017at2759"/>
<evidence type="ECO:0000259" key="18">
    <source>
        <dbReference type="Pfam" id="PF03443"/>
    </source>
</evidence>
<feature type="domain" description="Auxiliary Activity family 9 catalytic" evidence="18">
    <location>
        <begin position="20"/>
        <end position="226"/>
    </location>
</feature>
<keyword evidence="4" id="KW-0479">Metal-binding</keyword>
<dbReference type="EC" id="1.14.99.56" evidence="15"/>
<dbReference type="GO" id="GO:0016787">
    <property type="term" value="F:hydrolase activity"/>
    <property type="evidence" value="ECO:0007669"/>
    <property type="project" value="UniProtKB-KW"/>
</dbReference>
<keyword evidence="19" id="KW-0378">Hydrolase</keyword>
<comment type="similarity">
    <text evidence="13">Belongs to the polysaccharide monooxygenase AA9 family.</text>
</comment>
<evidence type="ECO:0000256" key="1">
    <source>
        <dbReference type="ARBA" id="ARBA00001973"/>
    </source>
</evidence>
<evidence type="ECO:0000256" key="15">
    <source>
        <dbReference type="ARBA" id="ARBA00047174"/>
    </source>
</evidence>
<reference evidence="19" key="1">
    <citation type="journal article" date="2021" name="Nat. Commun.">
        <title>Genetic determinants of endophytism in the Arabidopsis root mycobiome.</title>
        <authorList>
            <person name="Mesny F."/>
            <person name="Miyauchi S."/>
            <person name="Thiergart T."/>
            <person name="Pickel B."/>
            <person name="Atanasova L."/>
            <person name="Karlsson M."/>
            <person name="Huettel B."/>
            <person name="Barry K.W."/>
            <person name="Haridas S."/>
            <person name="Chen C."/>
            <person name="Bauer D."/>
            <person name="Andreopoulos W."/>
            <person name="Pangilinan J."/>
            <person name="LaButti K."/>
            <person name="Riley R."/>
            <person name="Lipzen A."/>
            <person name="Clum A."/>
            <person name="Drula E."/>
            <person name="Henrissat B."/>
            <person name="Kohler A."/>
            <person name="Grigoriev I.V."/>
            <person name="Martin F.M."/>
            <person name="Hacquard S."/>
        </authorList>
    </citation>
    <scope>NUCLEOTIDE SEQUENCE</scope>
    <source>
        <strain evidence="19">MPI-SDFR-AT-0117</strain>
    </source>
</reference>
<evidence type="ECO:0000256" key="16">
    <source>
        <dbReference type="SAM" id="MobiDB-lite"/>
    </source>
</evidence>
<evidence type="ECO:0000256" key="11">
    <source>
        <dbReference type="ARBA" id="ARBA00023277"/>
    </source>
</evidence>
<keyword evidence="3" id="KW-0964">Secreted</keyword>
<dbReference type="GO" id="GO:0005576">
    <property type="term" value="C:extracellular region"/>
    <property type="evidence" value="ECO:0007669"/>
    <property type="project" value="UniProtKB-SubCell"/>
</dbReference>
<evidence type="ECO:0000256" key="7">
    <source>
        <dbReference type="ARBA" id="ARBA00023002"/>
    </source>
</evidence>
<comment type="subcellular location">
    <subcellularLocation>
        <location evidence="2">Secreted</location>
    </subcellularLocation>
</comment>
<feature type="signal peptide" evidence="17">
    <location>
        <begin position="1"/>
        <end position="19"/>
    </location>
</feature>
<keyword evidence="7" id="KW-0560">Oxidoreductase</keyword>
<dbReference type="Gene3D" id="2.70.50.70">
    <property type="match status" value="1"/>
</dbReference>
<dbReference type="CDD" id="cd21175">
    <property type="entry name" value="LPMO_AA9"/>
    <property type="match status" value="1"/>
</dbReference>
<evidence type="ECO:0000256" key="2">
    <source>
        <dbReference type="ARBA" id="ARBA00004613"/>
    </source>
</evidence>
<dbReference type="InterPro" id="IPR049892">
    <property type="entry name" value="AA9"/>
</dbReference>
<keyword evidence="5 17" id="KW-0732">Signal</keyword>
<keyword evidence="20" id="KW-1185">Reference proteome</keyword>
<feature type="compositionally biased region" description="Low complexity" evidence="16">
    <location>
        <begin position="270"/>
        <end position="326"/>
    </location>
</feature>
<proteinExistence type="inferred from homology"/>
<evidence type="ECO:0000256" key="5">
    <source>
        <dbReference type="ARBA" id="ARBA00022729"/>
    </source>
</evidence>
<evidence type="ECO:0000256" key="6">
    <source>
        <dbReference type="ARBA" id="ARBA00023001"/>
    </source>
</evidence>
<evidence type="ECO:0000256" key="4">
    <source>
        <dbReference type="ARBA" id="ARBA00022723"/>
    </source>
</evidence>
<dbReference type="Pfam" id="PF03443">
    <property type="entry name" value="AA9"/>
    <property type="match status" value="1"/>
</dbReference>
<organism evidence="19 20">
    <name type="scientific">Plectosphaerella plurivora</name>
    <dbReference type="NCBI Taxonomy" id="936078"/>
    <lineage>
        <taxon>Eukaryota</taxon>
        <taxon>Fungi</taxon>
        <taxon>Dikarya</taxon>
        <taxon>Ascomycota</taxon>
        <taxon>Pezizomycotina</taxon>
        <taxon>Sordariomycetes</taxon>
        <taxon>Hypocreomycetidae</taxon>
        <taxon>Glomerellales</taxon>
        <taxon>Plectosphaerellaceae</taxon>
        <taxon>Plectosphaerella</taxon>
    </lineage>
</organism>
<dbReference type="EMBL" id="JAGSXJ010000051">
    <property type="protein sequence ID" value="KAH6661555.1"/>
    <property type="molecule type" value="Genomic_DNA"/>
</dbReference>
<comment type="cofactor">
    <cofactor evidence="1">
        <name>Cu(2+)</name>
        <dbReference type="ChEBI" id="CHEBI:29036"/>
    </cofactor>
</comment>
<accession>A0A9P8V0J4</accession>
<dbReference type="PANTHER" id="PTHR33353:SF10">
    <property type="entry name" value="ENDO-BETA-1,4-GLUCANASE D"/>
    <property type="match status" value="1"/>
</dbReference>
<evidence type="ECO:0000313" key="20">
    <source>
        <dbReference type="Proteomes" id="UP000770015"/>
    </source>
</evidence>
<evidence type="ECO:0000256" key="9">
    <source>
        <dbReference type="ARBA" id="ARBA00023033"/>
    </source>
</evidence>
<feature type="compositionally biased region" description="Polar residues" evidence="16">
    <location>
        <begin position="241"/>
        <end position="252"/>
    </location>
</feature>
<dbReference type="Proteomes" id="UP000770015">
    <property type="component" value="Unassembled WGS sequence"/>
</dbReference>
<keyword evidence="6" id="KW-0136">Cellulose degradation</keyword>
<dbReference type="GO" id="GO:0004497">
    <property type="term" value="F:monooxygenase activity"/>
    <property type="evidence" value="ECO:0007669"/>
    <property type="project" value="UniProtKB-KW"/>
</dbReference>
<feature type="region of interest" description="Disordered" evidence="16">
    <location>
        <begin position="239"/>
        <end position="364"/>
    </location>
</feature>
<evidence type="ECO:0000256" key="17">
    <source>
        <dbReference type="SAM" id="SignalP"/>
    </source>
</evidence>
<gene>
    <name evidence="19" type="ORF">F5X68DRAFT_145525</name>
</gene>
<protein>
    <recommendedName>
        <fullName evidence="15">lytic cellulose monooxygenase (C4-dehydrogenating)</fullName>
        <ecNumber evidence="15">1.14.99.56</ecNumber>
    </recommendedName>
</protein>
<feature type="chain" id="PRO_5040479888" description="lytic cellulose monooxygenase (C4-dehydrogenating)" evidence="17">
    <location>
        <begin position="20"/>
        <end position="364"/>
    </location>
</feature>
<comment type="caution">
    <text evidence="19">The sequence shown here is derived from an EMBL/GenBank/DDBJ whole genome shotgun (WGS) entry which is preliminary data.</text>
</comment>
<evidence type="ECO:0000256" key="8">
    <source>
        <dbReference type="ARBA" id="ARBA00023008"/>
    </source>
</evidence>
<comment type="catalytic activity">
    <reaction evidence="14">
        <text>[(1-&gt;4)-beta-D-glucosyl]n+m + reduced acceptor + O2 = 4-dehydro-beta-D-glucosyl-[(1-&gt;4)-beta-D-glucosyl]n-1 + [(1-&gt;4)-beta-D-glucosyl]m + acceptor + H2O.</text>
        <dbReference type="EC" id="1.14.99.56"/>
    </reaction>
</comment>
<dbReference type="GO" id="GO:0046872">
    <property type="term" value="F:metal ion binding"/>
    <property type="evidence" value="ECO:0007669"/>
    <property type="project" value="UniProtKB-KW"/>
</dbReference>
<keyword evidence="12" id="KW-0624">Polysaccharide degradation</keyword>
<sequence length="364" mass="38306">MQKFTALLAAAALIPSAFAHYNFESLIVNGEATEPYQYVRRTKNANSPVEDVTSLDMRCNVGGIDADTMAATETKTVKAGDQLGFKVNAELGHPGPQAVYMSKAPTTANTYEGDGDWFKIYELTYSEITSEGIQWATWPKTGAIRNFTFTIPEELPAGEYLLRAEHSGLHAAGAIGGAQFYIGCAQINVESSGTGTPAPTVKFPGAYDGTEPGIHINIYYPAPTSYEMYGPATWPNKCSDHTPNLDGQTSDGDCTGDDGAAPAPAPAPSTPVTEPEVPAESSAPVPAPSTPVAEEPVVPSESAVAVPPTATTPPATAPSAPVSEPETPAPTAPAQDTEECPTRRRRRALRAARAARAARRAARM</sequence>